<protein>
    <submittedName>
        <fullName evidence="1">Uncharacterized protein</fullName>
    </submittedName>
</protein>
<keyword evidence="2" id="KW-1185">Reference proteome</keyword>
<organism evidence="1 2">
    <name type="scientific">Caballeronia pedi</name>
    <dbReference type="NCBI Taxonomy" id="1777141"/>
    <lineage>
        <taxon>Bacteria</taxon>
        <taxon>Pseudomonadati</taxon>
        <taxon>Pseudomonadota</taxon>
        <taxon>Betaproteobacteria</taxon>
        <taxon>Burkholderiales</taxon>
        <taxon>Burkholderiaceae</taxon>
        <taxon>Caballeronia</taxon>
    </lineage>
</organism>
<dbReference type="EMBL" id="FCOE02000030">
    <property type="protein sequence ID" value="SAK88807.1"/>
    <property type="molecule type" value="Genomic_DNA"/>
</dbReference>
<sequence length="96" mass="10374">MANEMRRNLFGTRVVAFSIVIVATPLVTATTKDSQMRVSLTVKETCRATIGRGGADVSCLDNTPSKISYGRPFAVLDEPIDAKNQPAQDSIVEIAF</sequence>
<proteinExistence type="predicted"/>
<reference evidence="1" key="1">
    <citation type="submission" date="2016-01" db="EMBL/GenBank/DDBJ databases">
        <authorList>
            <person name="Peeters C."/>
        </authorList>
    </citation>
    <scope>NUCLEOTIDE SEQUENCE [LARGE SCALE GENOMIC DNA]</scope>
    <source>
        <strain evidence="1">LMG 29323</strain>
    </source>
</reference>
<evidence type="ECO:0000313" key="1">
    <source>
        <dbReference type="EMBL" id="SAK88807.1"/>
    </source>
</evidence>
<name>A0A158D4R0_9BURK</name>
<accession>A0A158D4R0</accession>
<gene>
    <name evidence="1" type="ORF">AWB80_06189</name>
</gene>
<evidence type="ECO:0000313" key="2">
    <source>
        <dbReference type="Proteomes" id="UP000054911"/>
    </source>
</evidence>
<comment type="caution">
    <text evidence="1">The sequence shown here is derived from an EMBL/GenBank/DDBJ whole genome shotgun (WGS) entry which is preliminary data.</text>
</comment>
<dbReference type="AlphaFoldDB" id="A0A158D4R0"/>
<dbReference type="Proteomes" id="UP000054911">
    <property type="component" value="Unassembled WGS sequence"/>
</dbReference>
<dbReference type="STRING" id="1777141.AWB80_06189"/>